<proteinExistence type="predicted"/>
<dbReference type="AlphaFoldDB" id="A0A9P3GC41"/>
<reference evidence="2 3" key="1">
    <citation type="submission" date="2021-08" db="EMBL/GenBank/DDBJ databases">
        <title>Draft Genome Sequence of Phanerochaete sordida strain YK-624.</title>
        <authorList>
            <person name="Mori T."/>
            <person name="Dohra H."/>
            <person name="Suzuki T."/>
            <person name="Kawagishi H."/>
            <person name="Hirai H."/>
        </authorList>
    </citation>
    <scope>NUCLEOTIDE SEQUENCE [LARGE SCALE GENOMIC DNA]</scope>
    <source>
        <strain evidence="2 3">YK-624</strain>
    </source>
</reference>
<protein>
    <submittedName>
        <fullName evidence="2">Uncharacterized protein</fullName>
    </submittedName>
</protein>
<gene>
    <name evidence="2" type="ORF">PsYK624_081940</name>
</gene>
<keyword evidence="3" id="KW-1185">Reference proteome</keyword>
<accession>A0A9P3GC41</accession>
<comment type="caution">
    <text evidence="2">The sequence shown here is derived from an EMBL/GenBank/DDBJ whole genome shotgun (WGS) entry which is preliminary data.</text>
</comment>
<feature type="compositionally biased region" description="Acidic residues" evidence="1">
    <location>
        <begin position="42"/>
        <end position="55"/>
    </location>
</feature>
<name>A0A9P3GC41_9APHY</name>
<feature type="region of interest" description="Disordered" evidence="1">
    <location>
        <begin position="1"/>
        <end position="81"/>
    </location>
</feature>
<evidence type="ECO:0000256" key="1">
    <source>
        <dbReference type="SAM" id="MobiDB-lite"/>
    </source>
</evidence>
<organism evidence="2 3">
    <name type="scientific">Phanerochaete sordida</name>
    <dbReference type="NCBI Taxonomy" id="48140"/>
    <lineage>
        <taxon>Eukaryota</taxon>
        <taxon>Fungi</taxon>
        <taxon>Dikarya</taxon>
        <taxon>Basidiomycota</taxon>
        <taxon>Agaricomycotina</taxon>
        <taxon>Agaricomycetes</taxon>
        <taxon>Polyporales</taxon>
        <taxon>Phanerochaetaceae</taxon>
        <taxon>Phanerochaete</taxon>
    </lineage>
</organism>
<evidence type="ECO:0000313" key="2">
    <source>
        <dbReference type="EMBL" id="GJE92041.1"/>
    </source>
</evidence>
<evidence type="ECO:0000313" key="3">
    <source>
        <dbReference type="Proteomes" id="UP000703269"/>
    </source>
</evidence>
<sequence length="158" mass="17905">MPFDTQSGRPQLWRRAQWTPDASDETDREFEFDGAHTPSELSDADDGSEYVDSEYGDDRAAPAEERRTSARTRASEPPSPPKYWIGQPVWVKVKDSWYIGMVERIVSGAASKGGRICPLYVVGFRSPQTSARLRTRADPLRGTIRPAETKDVEKWLRM</sequence>
<dbReference type="OrthoDB" id="3205170at2759"/>
<dbReference type="Proteomes" id="UP000703269">
    <property type="component" value="Unassembled WGS sequence"/>
</dbReference>
<dbReference type="EMBL" id="BPQB01000024">
    <property type="protein sequence ID" value="GJE92041.1"/>
    <property type="molecule type" value="Genomic_DNA"/>
</dbReference>
<feature type="compositionally biased region" description="Basic and acidic residues" evidence="1">
    <location>
        <begin position="56"/>
        <end position="68"/>
    </location>
</feature>